<keyword evidence="2" id="KW-0547">Nucleotide-binding</keyword>
<dbReference type="PANTHER" id="PTHR43566">
    <property type="entry name" value="CONSERVED PROTEIN"/>
    <property type="match status" value="1"/>
</dbReference>
<dbReference type="InterPro" id="IPR041682">
    <property type="entry name" value="AAA_14"/>
</dbReference>
<dbReference type="InterPro" id="IPR027417">
    <property type="entry name" value="P-loop_NTPase"/>
</dbReference>
<evidence type="ECO:0000313" key="2">
    <source>
        <dbReference type="EMBL" id="MCA9756534.1"/>
    </source>
</evidence>
<accession>A0A956NCA5</accession>
<dbReference type="InterPro" id="IPR003593">
    <property type="entry name" value="AAA+_ATPase"/>
</dbReference>
<keyword evidence="2" id="KW-0067">ATP-binding</keyword>
<dbReference type="Proteomes" id="UP000739538">
    <property type="component" value="Unassembled WGS sequence"/>
</dbReference>
<name>A0A956NCA5_UNCEI</name>
<dbReference type="AlphaFoldDB" id="A0A956NCA5"/>
<proteinExistence type="predicted"/>
<sequence length="393" mass="44274">MGTNFERQLVPEALRRLQGPPLIQILLGPRQVGKTTAARQIERKWEGPVIYATADSPLPPQPSWIETHWDRARRAASEASVLLILDEVQKVEGWSETVKALWDADRHAGRRVAVLLLGSSALLLSRGTSESLAGRFFVTRCLHWSYAECRDAFGWDLDRWLFFGGYPGTAPFVNDENTWKQYVTDSLIETVISRDVVATNKVAKPTLLRHLFVLASRFPSQILSYNKMLGQLQDAGNTTTLSNYVRMLESAYLLSGLERYSAGQARSRGSSPKLVLWNNALVTALGTRSFESSRNDPAYWGRLVENAVGAHLLNELRSLPYEVTYWRERNDEVDFVVRTPDSVWGLEVKSGRPDAVQGLEAFRRKYPGARTMVIGGGGMPLEEFFERSPMVWL</sequence>
<reference evidence="2" key="2">
    <citation type="journal article" date="2021" name="Microbiome">
        <title>Successional dynamics and alternative stable states in a saline activated sludge microbial community over 9 years.</title>
        <authorList>
            <person name="Wang Y."/>
            <person name="Ye J."/>
            <person name="Ju F."/>
            <person name="Liu L."/>
            <person name="Boyd J.A."/>
            <person name="Deng Y."/>
            <person name="Parks D.H."/>
            <person name="Jiang X."/>
            <person name="Yin X."/>
            <person name="Woodcroft B.J."/>
            <person name="Tyson G.W."/>
            <person name="Hugenholtz P."/>
            <person name="Polz M.F."/>
            <person name="Zhang T."/>
        </authorList>
    </citation>
    <scope>NUCLEOTIDE SEQUENCE</scope>
    <source>
        <strain evidence="2">HKST-UBA02</strain>
    </source>
</reference>
<feature type="domain" description="AAA+ ATPase" evidence="1">
    <location>
        <begin position="20"/>
        <end position="142"/>
    </location>
</feature>
<dbReference type="GO" id="GO:0005524">
    <property type="term" value="F:ATP binding"/>
    <property type="evidence" value="ECO:0007669"/>
    <property type="project" value="UniProtKB-KW"/>
</dbReference>
<organism evidence="2 3">
    <name type="scientific">Eiseniibacteriota bacterium</name>
    <dbReference type="NCBI Taxonomy" id="2212470"/>
    <lineage>
        <taxon>Bacteria</taxon>
        <taxon>Candidatus Eiseniibacteriota</taxon>
    </lineage>
</organism>
<reference evidence="2" key="1">
    <citation type="submission" date="2020-04" db="EMBL/GenBank/DDBJ databases">
        <authorList>
            <person name="Zhang T."/>
        </authorList>
    </citation>
    <scope>NUCLEOTIDE SEQUENCE</scope>
    <source>
        <strain evidence="2">HKST-UBA02</strain>
    </source>
</reference>
<evidence type="ECO:0000259" key="1">
    <source>
        <dbReference type="SMART" id="SM00382"/>
    </source>
</evidence>
<dbReference type="InterPro" id="IPR025420">
    <property type="entry name" value="DUF4143"/>
</dbReference>
<dbReference type="EMBL" id="JAGQHS010000057">
    <property type="protein sequence ID" value="MCA9756534.1"/>
    <property type="molecule type" value="Genomic_DNA"/>
</dbReference>
<dbReference type="SMART" id="SM00382">
    <property type="entry name" value="AAA"/>
    <property type="match status" value="1"/>
</dbReference>
<comment type="caution">
    <text evidence="2">The sequence shown here is derived from an EMBL/GenBank/DDBJ whole genome shotgun (WGS) entry which is preliminary data.</text>
</comment>
<dbReference type="Pfam" id="PF13635">
    <property type="entry name" value="DUF4143"/>
    <property type="match status" value="1"/>
</dbReference>
<dbReference type="Pfam" id="PF13173">
    <property type="entry name" value="AAA_14"/>
    <property type="match status" value="1"/>
</dbReference>
<evidence type="ECO:0000313" key="3">
    <source>
        <dbReference type="Proteomes" id="UP000739538"/>
    </source>
</evidence>
<protein>
    <submittedName>
        <fullName evidence="2">ATP-binding protein</fullName>
    </submittedName>
</protein>
<gene>
    <name evidence="2" type="ORF">KDA27_12085</name>
</gene>
<dbReference type="SUPFAM" id="SSF52540">
    <property type="entry name" value="P-loop containing nucleoside triphosphate hydrolases"/>
    <property type="match status" value="1"/>
</dbReference>
<dbReference type="PANTHER" id="PTHR43566:SF1">
    <property type="entry name" value="AAA+ ATPASE DOMAIN-CONTAINING PROTEIN"/>
    <property type="match status" value="1"/>
</dbReference>